<dbReference type="InParanoid" id="A0A1Y2LTS2"/>
<reference evidence="2 3" key="1">
    <citation type="journal article" date="2017" name="Genome Announc.">
        <title>Genome sequence of the saprophytic ascomycete Epicoccum nigrum ICMP 19927 strain isolated from New Zealand.</title>
        <authorList>
            <person name="Fokin M."/>
            <person name="Fleetwood D."/>
            <person name="Weir B.S."/>
            <person name="Villas-Boas S.G."/>
        </authorList>
    </citation>
    <scope>NUCLEOTIDE SEQUENCE [LARGE SCALE GENOMIC DNA]</scope>
    <source>
        <strain evidence="2 3">ICMP 19927</strain>
    </source>
</reference>
<dbReference type="Proteomes" id="UP000193240">
    <property type="component" value="Unassembled WGS sequence"/>
</dbReference>
<protein>
    <submittedName>
        <fullName evidence="2">Uncharacterized protein</fullName>
    </submittedName>
</protein>
<feature type="region of interest" description="Disordered" evidence="1">
    <location>
        <begin position="148"/>
        <end position="177"/>
    </location>
</feature>
<feature type="compositionally biased region" description="Acidic residues" evidence="1">
    <location>
        <begin position="151"/>
        <end position="165"/>
    </location>
</feature>
<sequence length="177" mass="19734">MDCLVCGKDIRLCKGNFENFLSREEPEHWKMDNRSLGITSILPKIAKSDLRLLVTYHHTNPEYLPITLHKAGETLDATSWYDKLVGYKSEVIQQAKNACGHLCTGTDHCECDECSDGPLMRSVGFFCRANSETYTEGDSDFQAAFDKYDSSDFDGSESESDDSDLEGSIGSESMSDL</sequence>
<proteinExistence type="predicted"/>
<evidence type="ECO:0000313" key="2">
    <source>
        <dbReference type="EMBL" id="OSS47200.1"/>
    </source>
</evidence>
<feature type="compositionally biased region" description="Low complexity" evidence="1">
    <location>
        <begin position="166"/>
        <end position="177"/>
    </location>
</feature>
<evidence type="ECO:0000313" key="3">
    <source>
        <dbReference type="Proteomes" id="UP000193240"/>
    </source>
</evidence>
<dbReference type="EMBL" id="KZ107849">
    <property type="protein sequence ID" value="OSS47200.1"/>
    <property type="molecule type" value="Genomic_DNA"/>
</dbReference>
<evidence type="ECO:0000256" key="1">
    <source>
        <dbReference type="SAM" id="MobiDB-lite"/>
    </source>
</evidence>
<organism evidence="2 3">
    <name type="scientific">Epicoccum nigrum</name>
    <name type="common">Soil fungus</name>
    <name type="synonym">Epicoccum purpurascens</name>
    <dbReference type="NCBI Taxonomy" id="105696"/>
    <lineage>
        <taxon>Eukaryota</taxon>
        <taxon>Fungi</taxon>
        <taxon>Dikarya</taxon>
        <taxon>Ascomycota</taxon>
        <taxon>Pezizomycotina</taxon>
        <taxon>Dothideomycetes</taxon>
        <taxon>Pleosporomycetidae</taxon>
        <taxon>Pleosporales</taxon>
        <taxon>Pleosporineae</taxon>
        <taxon>Didymellaceae</taxon>
        <taxon>Epicoccum</taxon>
    </lineage>
</organism>
<accession>A0A1Y2LTS2</accession>
<gene>
    <name evidence="2" type="ORF">B5807_10051</name>
</gene>
<name>A0A1Y2LTS2_EPING</name>
<keyword evidence="3" id="KW-1185">Reference proteome</keyword>
<dbReference type="AlphaFoldDB" id="A0A1Y2LTS2"/>